<sequence length="334" mass="38304">MNKVQKDNFVLRPAHKKDDGHAHIKFGEDPKPNLQKYGYCVVEDVFDEKFCKSIIDQMWSWLKGLDTKIRRNDPKSWSDDRWPVYLKSGMLQHTMGQNETFAWPTREHDNVIKIFTQIHGTDKLLTSFDGCSINRPISSGFTKDTPPGGTQSWLHTDENVIRDINVEDVYTSAKYSVQGVANFENVGDNDGSLFVGESSHLLHRQLFEWNGNEPKNNWYVLKKDDIEFLKKKGTVFIKVNAPAGSLILFDSRCFHSGCTSVGKDNNTFRYVIYVSQSPASRTTKADLELKKKAVQTGFATSHWSSCNIKIFPLPRGKHQPYMTRKENIPDYEKN</sequence>
<name>A0A3G4ZUZ2_9VIRU</name>
<accession>A0A3G4ZUZ2</accession>
<dbReference type="PANTHER" id="PTHR31630">
    <property type="entry name" value="PHYTANOYL-COA DIOXYGENASE-RELATED-RELATED"/>
    <property type="match status" value="1"/>
</dbReference>
<proteinExistence type="predicted"/>
<reference evidence="1" key="1">
    <citation type="submission" date="2018-10" db="EMBL/GenBank/DDBJ databases">
        <title>Hidden diversity of soil giant viruses.</title>
        <authorList>
            <person name="Schulz F."/>
            <person name="Alteio L."/>
            <person name="Goudeau D."/>
            <person name="Ryan E.M."/>
            <person name="Malmstrom R.R."/>
            <person name="Blanchard J."/>
            <person name="Woyke T."/>
        </authorList>
    </citation>
    <scope>NUCLEOTIDE SEQUENCE</scope>
    <source>
        <strain evidence="1">EDV1</strain>
    </source>
</reference>
<protein>
    <submittedName>
        <fullName evidence="1">2OG-FeII oxygenase</fullName>
    </submittedName>
</protein>
<dbReference type="Gene3D" id="2.60.120.620">
    <property type="entry name" value="q2cbj1_9rhob like domain"/>
    <property type="match status" value="1"/>
</dbReference>
<evidence type="ECO:0000313" key="1">
    <source>
        <dbReference type="EMBL" id="AYV78722.1"/>
    </source>
</evidence>
<dbReference type="SUPFAM" id="SSF51197">
    <property type="entry name" value="Clavaminate synthase-like"/>
    <property type="match status" value="1"/>
</dbReference>
<dbReference type="EMBL" id="MK072092">
    <property type="protein sequence ID" value="AYV78722.1"/>
    <property type="molecule type" value="Genomic_DNA"/>
</dbReference>
<gene>
    <name evidence="1" type="ORF">Edafosvirus27_11</name>
</gene>
<dbReference type="PANTHER" id="PTHR31630:SF6">
    <property type="entry name" value="PHYTANOYL-COA DIOXYGENASE-RELATED"/>
    <property type="match status" value="1"/>
</dbReference>
<organism evidence="1">
    <name type="scientific">Edafosvirus sp</name>
    <dbReference type="NCBI Taxonomy" id="2487765"/>
    <lineage>
        <taxon>Viruses</taxon>
        <taxon>Varidnaviria</taxon>
        <taxon>Bamfordvirae</taxon>
        <taxon>Nucleocytoviricota</taxon>
        <taxon>Megaviricetes</taxon>
        <taxon>Imitervirales</taxon>
        <taxon>Mimiviridae</taxon>
        <taxon>Klosneuvirinae</taxon>
    </lineage>
</organism>
<dbReference type="Pfam" id="PF05721">
    <property type="entry name" value="PhyH"/>
    <property type="match status" value="1"/>
</dbReference>
<dbReference type="InterPro" id="IPR008775">
    <property type="entry name" value="Phytyl_CoA_dOase-like"/>
</dbReference>